<evidence type="ECO:0000256" key="5">
    <source>
        <dbReference type="ARBA" id="ARBA00022490"/>
    </source>
</evidence>
<feature type="binding site" evidence="12">
    <location>
        <begin position="12"/>
        <end position="17"/>
    </location>
    <ligand>
        <name>ATP</name>
        <dbReference type="ChEBI" id="CHEBI:30616"/>
    </ligand>
</feature>
<dbReference type="HAMAP" id="MF_00109">
    <property type="entry name" value="Shikimate_kinase"/>
    <property type="match status" value="1"/>
</dbReference>
<keyword evidence="12" id="KW-0028">Amino-acid biosynthesis</keyword>
<dbReference type="Pfam" id="PF24621">
    <property type="entry name" value="DHQS_C"/>
    <property type="match status" value="1"/>
</dbReference>
<dbReference type="GO" id="GO:0004765">
    <property type="term" value="F:shikimate kinase activity"/>
    <property type="evidence" value="ECO:0007669"/>
    <property type="project" value="UniProtKB-UniRule"/>
</dbReference>
<dbReference type="PRINTS" id="PR01100">
    <property type="entry name" value="SHIKIMTKNASE"/>
</dbReference>
<dbReference type="Gene3D" id="3.40.50.300">
    <property type="entry name" value="P-loop containing nucleotide triphosphate hydrolases"/>
    <property type="match status" value="1"/>
</dbReference>
<feature type="binding site" evidence="12">
    <location>
        <position position="16"/>
    </location>
    <ligand>
        <name>Mg(2+)</name>
        <dbReference type="ChEBI" id="CHEBI:18420"/>
    </ligand>
</feature>
<dbReference type="InterPro" id="IPR031322">
    <property type="entry name" value="Shikimate/glucono_kinase"/>
</dbReference>
<dbReference type="FunFam" id="3.40.50.1970:FF:000007">
    <property type="entry name" value="Pentafunctional AROM polypeptide"/>
    <property type="match status" value="1"/>
</dbReference>
<dbReference type="GO" id="GO:0009423">
    <property type="term" value="P:chorismate biosynthetic process"/>
    <property type="evidence" value="ECO:0007669"/>
    <property type="project" value="UniProtKB-UniRule"/>
</dbReference>
<dbReference type="AlphaFoldDB" id="A0AAU9EZI7"/>
<feature type="binding site" evidence="12">
    <location>
        <position position="34"/>
    </location>
    <ligand>
        <name>substrate</name>
    </ligand>
</feature>
<name>A0AAU9EZI7_9BACT</name>
<proteinExistence type="inferred from homology"/>
<sequence length="522" mass="56106">MTGNIYLTGFMGAGKSTVGRLLATALRRRLVSLDQRIVRRARRPIPEVFAQKGEAAFRQLENEELAKLADEKGLVVDTGGGAAVSPANRALMHQSGRIVHLDACLDTCCMRLGPHEASTRPMWQDADAVERLFQARQEAYADCDLKVEVDHLDAEQAAQTVAAGLLGVEEFPLELEGKLCLVHSSWEGAAALRETVEGRRVVLLTDRKVAALHADRYRRVLGDDLLITLAPGENSKSLKTAERVYKQMLAARIERGDMLLALGGGVMTDLGAFVAATYKRGIDFLLVSTTLLGCVDAAVGGKAAVNLGTAKNQVGCFTQPRMVILDLQALATLPKAQRVEGLAEAYKTGLVADPELARLCEQDMELLLGGEVLGLAEVVRRSVRAKAGVVGQDFREGGRRAILNFGHTYGHALEGWHRYRLGHGQSVAGGMLVAAAISAGRGLLASAQAEAISRAVKPLLPQDLAWAPAEEAWEIMLDDKKNVKGKVRFVLLKGVGEPLVVDDVTPTELGRALAIAKEICHG</sequence>
<dbReference type="InterPro" id="IPR027417">
    <property type="entry name" value="P-loop_NTPase"/>
</dbReference>
<evidence type="ECO:0000259" key="13">
    <source>
        <dbReference type="Pfam" id="PF01761"/>
    </source>
</evidence>
<comment type="function">
    <text evidence="4">Catalyzes the conversion of 3-deoxy-D-arabino-heptulosonate 7-phosphate (DAHP) to dehydroquinate (DHQ).</text>
</comment>
<accession>A0AAU9EZI7</accession>
<dbReference type="Proteomes" id="UP001366166">
    <property type="component" value="Chromosome"/>
</dbReference>
<evidence type="ECO:0000259" key="14">
    <source>
        <dbReference type="Pfam" id="PF24621"/>
    </source>
</evidence>
<keyword evidence="12" id="KW-0057">Aromatic amino acid biosynthesis</keyword>
<dbReference type="GO" id="GO:0005737">
    <property type="term" value="C:cytoplasm"/>
    <property type="evidence" value="ECO:0007669"/>
    <property type="project" value="UniProtKB-SubCell"/>
</dbReference>
<feature type="domain" description="3-dehydroquinate synthase N-terminal" evidence="13">
    <location>
        <begin position="227"/>
        <end position="337"/>
    </location>
</feature>
<comment type="function">
    <text evidence="12">Catalyzes the specific phosphorylation of the 3-hydroxyl group of shikimic acid using ATP as a cosubstrate.</text>
</comment>
<dbReference type="GO" id="GO:0000287">
    <property type="term" value="F:magnesium ion binding"/>
    <property type="evidence" value="ECO:0007669"/>
    <property type="project" value="UniProtKB-UniRule"/>
</dbReference>
<evidence type="ECO:0000256" key="9">
    <source>
        <dbReference type="ARBA" id="ARBA00023027"/>
    </source>
</evidence>
<keyword evidence="11" id="KW-0511">Multifunctional enzyme</keyword>
<comment type="catalytic activity">
    <reaction evidence="12">
        <text>shikimate + ATP = 3-phosphoshikimate + ADP + H(+)</text>
        <dbReference type="Rhea" id="RHEA:13121"/>
        <dbReference type="ChEBI" id="CHEBI:15378"/>
        <dbReference type="ChEBI" id="CHEBI:30616"/>
        <dbReference type="ChEBI" id="CHEBI:36208"/>
        <dbReference type="ChEBI" id="CHEBI:145989"/>
        <dbReference type="ChEBI" id="CHEBI:456216"/>
        <dbReference type="EC" id="2.7.1.71"/>
    </reaction>
</comment>
<comment type="subunit">
    <text evidence="12">Monomer.</text>
</comment>
<comment type="similarity">
    <text evidence="12">Belongs to the shikimate kinase family.</text>
</comment>
<dbReference type="InterPro" id="IPR056179">
    <property type="entry name" value="DHQS_C"/>
</dbReference>
<keyword evidence="12" id="KW-0808">Transferase</keyword>
<evidence type="ECO:0000256" key="11">
    <source>
        <dbReference type="ARBA" id="ARBA00023268"/>
    </source>
</evidence>
<reference evidence="16" key="1">
    <citation type="journal article" date="2023" name="Arch. Microbiol.">
        <title>Desulfoferula mesophilus gen. nov. sp. nov., a mesophilic sulfate-reducing bacterium isolated from a brackish lake sediment.</title>
        <authorList>
            <person name="Watanabe T."/>
            <person name="Yabe T."/>
            <person name="Tsuji J.M."/>
            <person name="Fukui M."/>
        </authorList>
    </citation>
    <scope>NUCLEOTIDE SEQUENCE [LARGE SCALE GENOMIC DNA]</scope>
    <source>
        <strain evidence="16">12FAK</strain>
    </source>
</reference>
<evidence type="ECO:0000256" key="8">
    <source>
        <dbReference type="ARBA" id="ARBA00022833"/>
    </source>
</evidence>
<comment type="cofactor">
    <cofactor evidence="12">
        <name>Mg(2+)</name>
        <dbReference type="ChEBI" id="CHEBI:18420"/>
    </cofactor>
    <text evidence="12">Binds 1 Mg(2+) ion per subunit.</text>
</comment>
<keyword evidence="9" id="KW-0520">NAD</keyword>
<keyword evidence="5 12" id="KW-0963">Cytoplasm</keyword>
<keyword evidence="12" id="KW-0418">Kinase</keyword>
<comment type="cofactor">
    <cofactor evidence="3">
        <name>Zn(2+)</name>
        <dbReference type="ChEBI" id="CHEBI:29105"/>
    </cofactor>
</comment>
<dbReference type="GO" id="GO:0008652">
    <property type="term" value="P:amino acid biosynthetic process"/>
    <property type="evidence" value="ECO:0007669"/>
    <property type="project" value="UniProtKB-KW"/>
</dbReference>
<dbReference type="GO" id="GO:0005524">
    <property type="term" value="F:ATP binding"/>
    <property type="evidence" value="ECO:0007669"/>
    <property type="project" value="UniProtKB-UniRule"/>
</dbReference>
<keyword evidence="16" id="KW-1185">Reference proteome</keyword>
<dbReference type="InterPro" id="IPR000623">
    <property type="entry name" value="Shikimate_kinase/TSH1"/>
</dbReference>
<keyword evidence="7 12" id="KW-0547">Nucleotide-binding</keyword>
<dbReference type="SUPFAM" id="SSF56796">
    <property type="entry name" value="Dehydroquinate synthase-like"/>
    <property type="match status" value="1"/>
</dbReference>
<dbReference type="EC" id="2.7.1.71" evidence="12"/>
<dbReference type="InterPro" id="IPR016037">
    <property type="entry name" value="DHQ_synth_AroB"/>
</dbReference>
<dbReference type="SUPFAM" id="SSF52540">
    <property type="entry name" value="P-loop containing nucleoside triphosphate hydrolases"/>
    <property type="match status" value="1"/>
</dbReference>
<keyword evidence="12" id="KW-0067">ATP-binding</keyword>
<comment type="subcellular location">
    <subcellularLocation>
        <location evidence="12">Cytoplasm</location>
    </subcellularLocation>
</comment>
<dbReference type="Gene3D" id="1.20.1090.10">
    <property type="entry name" value="Dehydroquinate synthase-like - alpha domain"/>
    <property type="match status" value="1"/>
</dbReference>
<evidence type="ECO:0000256" key="1">
    <source>
        <dbReference type="ARBA" id="ARBA00001911"/>
    </source>
</evidence>
<feature type="binding site" evidence="12">
    <location>
        <position position="120"/>
    </location>
    <ligand>
        <name>ATP</name>
        <dbReference type="ChEBI" id="CHEBI:30616"/>
    </ligand>
</feature>
<dbReference type="NCBIfam" id="TIGR01357">
    <property type="entry name" value="aroB"/>
    <property type="match status" value="1"/>
</dbReference>
<evidence type="ECO:0000256" key="4">
    <source>
        <dbReference type="ARBA" id="ARBA00003485"/>
    </source>
</evidence>
<dbReference type="InterPro" id="IPR050071">
    <property type="entry name" value="Dehydroquinate_synthase"/>
</dbReference>
<comment type="pathway">
    <text evidence="12">Metabolic intermediate biosynthesis; chorismate biosynthesis; chorismate from D-erythrose 4-phosphate and phosphoenolpyruvate: step 5/7.</text>
</comment>
<evidence type="ECO:0000256" key="6">
    <source>
        <dbReference type="ARBA" id="ARBA00022723"/>
    </source>
</evidence>
<dbReference type="PANTHER" id="PTHR43622">
    <property type="entry name" value="3-DEHYDROQUINATE SYNTHASE"/>
    <property type="match status" value="1"/>
</dbReference>
<protein>
    <recommendedName>
        <fullName evidence="12">Shikimate kinase</fullName>
        <shortName evidence="12">SK</shortName>
        <ecNumber evidence="12">2.7.1.71</ecNumber>
    </recommendedName>
</protein>
<evidence type="ECO:0000256" key="10">
    <source>
        <dbReference type="ARBA" id="ARBA00023239"/>
    </source>
</evidence>
<keyword evidence="10" id="KW-0456">Lyase</keyword>
<dbReference type="InterPro" id="IPR030960">
    <property type="entry name" value="DHQS/DOIS_N"/>
</dbReference>
<dbReference type="KEGG" id="dmp:FAK_13330"/>
<comment type="cofactor">
    <cofactor evidence="2">
        <name>Co(2+)</name>
        <dbReference type="ChEBI" id="CHEBI:48828"/>
    </cofactor>
</comment>
<organism evidence="15 16">
    <name type="scientific">Desulfoferula mesophila</name>
    <dbReference type="NCBI Taxonomy" id="3058419"/>
    <lineage>
        <taxon>Bacteria</taxon>
        <taxon>Pseudomonadati</taxon>
        <taxon>Thermodesulfobacteriota</taxon>
        <taxon>Desulfarculia</taxon>
        <taxon>Desulfarculales</taxon>
        <taxon>Desulfarculaceae</taxon>
        <taxon>Desulfoferula</taxon>
    </lineage>
</organism>
<evidence type="ECO:0000313" key="16">
    <source>
        <dbReference type="Proteomes" id="UP001366166"/>
    </source>
</evidence>
<dbReference type="Pfam" id="PF01761">
    <property type="entry name" value="DHQ_synthase"/>
    <property type="match status" value="1"/>
</dbReference>
<dbReference type="Gene3D" id="3.40.50.1970">
    <property type="match status" value="1"/>
</dbReference>
<keyword evidence="8" id="KW-0862">Zinc</keyword>
<feature type="binding site" evidence="12">
    <location>
        <position position="80"/>
    </location>
    <ligand>
        <name>substrate</name>
    </ligand>
</feature>
<dbReference type="Pfam" id="PF01202">
    <property type="entry name" value="SKI"/>
    <property type="match status" value="1"/>
</dbReference>
<dbReference type="EMBL" id="AP028679">
    <property type="protein sequence ID" value="BEQ14267.1"/>
    <property type="molecule type" value="Genomic_DNA"/>
</dbReference>
<dbReference type="CDD" id="cd00464">
    <property type="entry name" value="SK"/>
    <property type="match status" value="1"/>
</dbReference>
<feature type="domain" description="3-dehydroquinate synthase C-terminal" evidence="14">
    <location>
        <begin position="341"/>
        <end position="482"/>
    </location>
</feature>
<dbReference type="GO" id="GO:0003856">
    <property type="term" value="F:3-dehydroquinate synthase activity"/>
    <property type="evidence" value="ECO:0007669"/>
    <property type="project" value="UniProtKB-UniRule"/>
</dbReference>
<keyword evidence="12" id="KW-0460">Magnesium</keyword>
<evidence type="ECO:0000256" key="7">
    <source>
        <dbReference type="ARBA" id="ARBA00022741"/>
    </source>
</evidence>
<evidence type="ECO:0000256" key="3">
    <source>
        <dbReference type="ARBA" id="ARBA00001947"/>
    </source>
</evidence>
<dbReference type="PANTHER" id="PTHR43622:SF1">
    <property type="entry name" value="3-DEHYDROQUINATE SYNTHASE"/>
    <property type="match status" value="1"/>
</dbReference>
<evidence type="ECO:0000313" key="15">
    <source>
        <dbReference type="EMBL" id="BEQ14267.1"/>
    </source>
</evidence>
<dbReference type="GO" id="GO:0009073">
    <property type="term" value="P:aromatic amino acid family biosynthetic process"/>
    <property type="evidence" value="ECO:0007669"/>
    <property type="project" value="UniProtKB-KW"/>
</dbReference>
<dbReference type="RefSeq" id="WP_338605982.1">
    <property type="nucleotide sequence ID" value="NZ_AP028679.1"/>
</dbReference>
<keyword evidence="6 12" id="KW-0479">Metal-binding</keyword>
<comment type="cofactor">
    <cofactor evidence="1">
        <name>NAD(+)</name>
        <dbReference type="ChEBI" id="CHEBI:57540"/>
    </cofactor>
</comment>
<evidence type="ECO:0000256" key="2">
    <source>
        <dbReference type="ARBA" id="ARBA00001941"/>
    </source>
</evidence>
<comment type="caution">
    <text evidence="12">Lacks conserved residue(s) required for the propagation of feature annotation.</text>
</comment>
<feature type="binding site" evidence="12">
    <location>
        <position position="58"/>
    </location>
    <ligand>
        <name>substrate</name>
    </ligand>
</feature>
<gene>
    <name evidence="12" type="primary">aroK</name>
    <name evidence="15" type="ORF">FAK_13330</name>
</gene>
<dbReference type="CDD" id="cd08195">
    <property type="entry name" value="DHQS"/>
    <property type="match status" value="1"/>
</dbReference>
<evidence type="ECO:0000256" key="12">
    <source>
        <dbReference type="HAMAP-Rule" id="MF_00109"/>
    </source>
</evidence>
<feature type="binding site" evidence="12">
    <location>
        <position position="136"/>
    </location>
    <ligand>
        <name>substrate</name>
    </ligand>
</feature>